<dbReference type="EMBL" id="M24752">
    <property type="protein sequence ID" value="AAA49752.1"/>
    <property type="molecule type" value="mRNA"/>
</dbReference>
<evidence type="ECO:0000313" key="1">
    <source>
        <dbReference type="EMBL" id="AAA49752.1"/>
    </source>
</evidence>
<reference evidence="1" key="1">
    <citation type="journal article" date="1987" name="Development">
        <title>Posterior expression of a homeobox gene in early Xenopus embryos.</title>
        <authorList>
            <person name="Condie B.G."/>
            <person name="Harland R.M."/>
        </authorList>
    </citation>
    <scope>NUCLEOTIDE SEQUENCE</scope>
    <source>
        <tissue evidence="1">Ectoderm and mesoderm</tissue>
    </source>
</reference>
<proteinExistence type="evidence at transcript level"/>
<organism evidence="1">
    <name type="scientific">Xenopus laevis</name>
    <name type="common">African clawed frog</name>
    <dbReference type="NCBI Taxonomy" id="8355"/>
    <lineage>
        <taxon>Eukaryota</taxon>
        <taxon>Metazoa</taxon>
        <taxon>Chordata</taxon>
        <taxon>Craniata</taxon>
        <taxon>Vertebrata</taxon>
        <taxon>Euteleostomi</taxon>
        <taxon>Amphibia</taxon>
        <taxon>Batrachia</taxon>
        <taxon>Anura</taxon>
        <taxon>Pipoidea</taxon>
        <taxon>Pipidae</taxon>
        <taxon>Xenopodinae</taxon>
        <taxon>Xenopus</taxon>
        <taxon>Xenopus</taxon>
    </lineage>
</organism>
<name>Q91789_XENLA</name>
<dbReference type="AlphaFoldDB" id="Q91789"/>
<sequence>MGQSDGGRSRGPGRQLSVKEKMGFCVNVGV</sequence>
<dbReference type="PIR" id="B43553">
    <property type="entry name" value="B43553"/>
</dbReference>
<accession>Q91789</accession>
<protein>
    <submittedName>
        <fullName evidence="1">Uncharacterized protein</fullName>
    </submittedName>
</protein>